<evidence type="ECO:0000256" key="5">
    <source>
        <dbReference type="ARBA" id="ARBA00033164"/>
    </source>
</evidence>
<comment type="caution">
    <text evidence="8">The sequence shown here is derived from an EMBL/GenBank/DDBJ whole genome shotgun (WGS) entry which is preliminary data.</text>
</comment>
<organism evidence="8 9">
    <name type="scientific">Suilimivivens aceti</name>
    <dbReference type="NCBI Taxonomy" id="2981774"/>
    <lineage>
        <taxon>Bacteria</taxon>
        <taxon>Bacillati</taxon>
        <taxon>Bacillota</taxon>
        <taxon>Clostridia</taxon>
        <taxon>Lachnospirales</taxon>
        <taxon>Lachnospiraceae</taxon>
        <taxon>Suilimivivens</taxon>
    </lineage>
</organism>
<dbReference type="Gene3D" id="3.30.2350.10">
    <property type="entry name" value="Pseudouridine synthase"/>
    <property type="match status" value="1"/>
</dbReference>
<dbReference type="SUPFAM" id="SSF55120">
    <property type="entry name" value="Pseudouridine synthase"/>
    <property type="match status" value="1"/>
</dbReference>
<reference evidence="8 9" key="1">
    <citation type="journal article" date="2021" name="ISME Commun">
        <title>Automated analysis of genomic sequences facilitates high-throughput and comprehensive description of bacteria.</title>
        <authorList>
            <person name="Hitch T.C.A."/>
        </authorList>
    </citation>
    <scope>NUCLEOTIDE SEQUENCE [LARGE SCALE GENOMIC DNA]</scope>
    <source>
        <strain evidence="8 9">Sanger_18</strain>
    </source>
</reference>
<dbReference type="InterPro" id="IPR036986">
    <property type="entry name" value="S4_RNA-bd_sf"/>
</dbReference>
<protein>
    <recommendedName>
        <fullName evidence="4">RNA pseudouridylate synthase</fullName>
    </recommendedName>
    <alternativeName>
        <fullName evidence="5">RNA-uridine isomerase</fullName>
    </alternativeName>
</protein>
<feature type="domain" description="Pseudouridine synthase RsuA/RluA-like" evidence="7">
    <location>
        <begin position="102"/>
        <end position="261"/>
    </location>
</feature>
<dbReference type="Gene3D" id="3.10.290.10">
    <property type="entry name" value="RNA-binding S4 domain"/>
    <property type="match status" value="1"/>
</dbReference>
<keyword evidence="3" id="KW-0413">Isomerase</keyword>
<dbReference type="EMBL" id="JAOQKJ010000002">
    <property type="protein sequence ID" value="MCU6743386.1"/>
    <property type="molecule type" value="Genomic_DNA"/>
</dbReference>
<dbReference type="PANTHER" id="PTHR21600:SF92">
    <property type="entry name" value="RIBOSOMAL LARGE SUBUNIT PSEUDOURIDINE SYNTHASE C"/>
    <property type="match status" value="1"/>
</dbReference>
<dbReference type="Pfam" id="PF00849">
    <property type="entry name" value="PseudoU_synth_2"/>
    <property type="match status" value="1"/>
</dbReference>
<evidence type="ECO:0000256" key="3">
    <source>
        <dbReference type="ARBA" id="ARBA00023235"/>
    </source>
</evidence>
<keyword evidence="9" id="KW-1185">Reference proteome</keyword>
<gene>
    <name evidence="8" type="ORF">OCV77_02525</name>
</gene>
<comment type="similarity">
    <text evidence="2">Belongs to the pseudouridine synthase RluA family.</text>
</comment>
<dbReference type="PANTHER" id="PTHR21600">
    <property type="entry name" value="MITOCHONDRIAL RNA PSEUDOURIDINE SYNTHASE"/>
    <property type="match status" value="1"/>
</dbReference>
<evidence type="ECO:0000259" key="7">
    <source>
        <dbReference type="Pfam" id="PF00849"/>
    </source>
</evidence>
<evidence type="ECO:0000256" key="1">
    <source>
        <dbReference type="ARBA" id="ARBA00000073"/>
    </source>
</evidence>
<sequence length="342" mass="39449">MYQFTIKESEAGQRFNKYLQKLLPAAASSFLYKMLRKKNIELNGKKAAGNEVLKNGDTVRLFFSEETFLKFKAAGGQEAKSSSYEKAFQSLKGISVIYENEHMLLLNKPEGILTQKASDSDLSLNEWMIGYLIYHKVISEQSLQTFKPSVCNRLDRNTSGLVICAKTLMGSQKLNEMIKTRAVRKYYRLFVKGRLEKELSLKGYLVKDEKTNRVSVINKPVDNSSYIETRFYPLQIFSDMTYLEVELITGKTHQIRAHMASIGHPLLMDYKYGEAAFNHRYEKLISGRGQLLHAYRLEFPSCRLLAEEEIHRFTAPEPDAFQKLLQIKGKENIDDNMEFQRS</sequence>
<dbReference type="InterPro" id="IPR050188">
    <property type="entry name" value="RluA_PseudoU_synthase"/>
</dbReference>
<keyword evidence="6" id="KW-0694">RNA-binding</keyword>
<evidence type="ECO:0000256" key="2">
    <source>
        <dbReference type="ARBA" id="ARBA00010876"/>
    </source>
</evidence>
<dbReference type="PROSITE" id="PS50889">
    <property type="entry name" value="S4"/>
    <property type="match status" value="1"/>
</dbReference>
<dbReference type="InterPro" id="IPR020103">
    <property type="entry name" value="PsdUridine_synth_cat_dom_sf"/>
</dbReference>
<dbReference type="Proteomes" id="UP001652432">
    <property type="component" value="Unassembled WGS sequence"/>
</dbReference>
<comment type="catalytic activity">
    <reaction evidence="1">
        <text>a uridine in RNA = a pseudouridine in RNA</text>
        <dbReference type="Rhea" id="RHEA:48348"/>
        <dbReference type="Rhea" id="RHEA-COMP:12068"/>
        <dbReference type="Rhea" id="RHEA-COMP:12069"/>
        <dbReference type="ChEBI" id="CHEBI:65314"/>
        <dbReference type="ChEBI" id="CHEBI:65315"/>
    </reaction>
</comment>
<evidence type="ECO:0000256" key="4">
    <source>
        <dbReference type="ARBA" id="ARBA00031870"/>
    </source>
</evidence>
<dbReference type="CDD" id="cd02869">
    <property type="entry name" value="PseudoU_synth_RluA_like"/>
    <property type="match status" value="1"/>
</dbReference>
<dbReference type="InterPro" id="IPR006145">
    <property type="entry name" value="PsdUridine_synth_RsuA/RluA"/>
</dbReference>
<evidence type="ECO:0000256" key="6">
    <source>
        <dbReference type="PROSITE-ProRule" id="PRU00182"/>
    </source>
</evidence>
<evidence type="ECO:0000313" key="9">
    <source>
        <dbReference type="Proteomes" id="UP001652432"/>
    </source>
</evidence>
<dbReference type="InterPro" id="IPR006224">
    <property type="entry name" value="PsdUridine_synth_RluA-like_CS"/>
</dbReference>
<evidence type="ECO:0000313" key="8">
    <source>
        <dbReference type="EMBL" id="MCU6743386.1"/>
    </source>
</evidence>
<name>A0ABT2SZG4_9FIRM</name>
<dbReference type="PROSITE" id="PS01129">
    <property type="entry name" value="PSI_RLU"/>
    <property type="match status" value="1"/>
</dbReference>
<dbReference type="RefSeq" id="WP_262573075.1">
    <property type="nucleotide sequence ID" value="NZ_JAOQKJ010000002.1"/>
</dbReference>
<proteinExistence type="inferred from homology"/>
<accession>A0ABT2SZG4</accession>